<evidence type="ECO:0000313" key="13">
    <source>
        <dbReference type="EMBL" id="QPM67937.1"/>
    </source>
</evidence>
<feature type="transmembrane region" description="Helical" evidence="11">
    <location>
        <begin position="236"/>
        <end position="257"/>
    </location>
</feature>
<reference evidence="13 14" key="1">
    <citation type="journal article" date="2021" name="Nat. Commun.">
        <title>Isolation of a member of the candidate phylum Atribacteria reveals a unique cell membrane structure.</title>
        <authorList>
            <person name="Taiki K."/>
            <person name="Nobu M.K."/>
            <person name="Kusada H."/>
            <person name="Meng X.-Y."/>
            <person name="Hosoki N."/>
            <person name="Uematsu K."/>
            <person name="Yoshioka H."/>
            <person name="Kamagata Y."/>
            <person name="Tamaki H."/>
        </authorList>
    </citation>
    <scope>NUCLEOTIDE SEQUENCE [LARGE SCALE GENOMIC DNA]</scope>
    <source>
        <strain evidence="13 14">RT761</strain>
    </source>
</reference>
<evidence type="ECO:0000256" key="10">
    <source>
        <dbReference type="ARBA" id="ARBA00041109"/>
    </source>
</evidence>
<dbReference type="EMBL" id="CP065383">
    <property type="protein sequence ID" value="QPM67937.1"/>
    <property type="molecule type" value="Genomic_DNA"/>
</dbReference>
<evidence type="ECO:0000256" key="1">
    <source>
        <dbReference type="ARBA" id="ARBA00002264"/>
    </source>
</evidence>
<keyword evidence="7 11" id="KW-0812">Transmembrane</keyword>
<dbReference type="KEGG" id="alam:RT761_01150"/>
<feature type="transmembrane region" description="Helical" evidence="11">
    <location>
        <begin position="7"/>
        <end position="28"/>
    </location>
</feature>
<evidence type="ECO:0000256" key="2">
    <source>
        <dbReference type="ARBA" id="ARBA00004651"/>
    </source>
</evidence>
<keyword evidence="8 11" id="KW-1133">Transmembrane helix</keyword>
<keyword evidence="6" id="KW-0762">Sugar transport</keyword>
<evidence type="ECO:0000256" key="6">
    <source>
        <dbReference type="ARBA" id="ARBA00022597"/>
    </source>
</evidence>
<dbReference type="GO" id="GO:0005886">
    <property type="term" value="C:plasma membrane"/>
    <property type="evidence" value="ECO:0007669"/>
    <property type="project" value="UniProtKB-SubCell"/>
</dbReference>
<dbReference type="PANTHER" id="PTHR32243:SF50">
    <property type="entry name" value="MALTOSE_MALTODEXTRIN TRANSPORT SYSTEM PERMEASE PROTEIN MALG"/>
    <property type="match status" value="1"/>
</dbReference>
<evidence type="ECO:0000256" key="5">
    <source>
        <dbReference type="ARBA" id="ARBA00022475"/>
    </source>
</evidence>
<dbReference type="CDD" id="cd06261">
    <property type="entry name" value="TM_PBP2"/>
    <property type="match status" value="1"/>
</dbReference>
<evidence type="ECO:0000256" key="8">
    <source>
        <dbReference type="ARBA" id="ARBA00022989"/>
    </source>
</evidence>
<keyword evidence="4 11" id="KW-0813">Transport</keyword>
<feature type="transmembrane region" description="Helical" evidence="11">
    <location>
        <begin position="102"/>
        <end position="126"/>
    </location>
</feature>
<dbReference type="InterPro" id="IPR035906">
    <property type="entry name" value="MetI-like_sf"/>
</dbReference>
<dbReference type="AlphaFoldDB" id="A0A7T1F2M5"/>
<evidence type="ECO:0000256" key="4">
    <source>
        <dbReference type="ARBA" id="ARBA00022448"/>
    </source>
</evidence>
<feature type="transmembrane region" description="Helical" evidence="11">
    <location>
        <begin position="138"/>
        <end position="158"/>
    </location>
</feature>
<keyword evidence="5" id="KW-1003">Cell membrane</keyword>
<evidence type="ECO:0000256" key="9">
    <source>
        <dbReference type="ARBA" id="ARBA00023136"/>
    </source>
</evidence>
<dbReference type="Proteomes" id="UP000594463">
    <property type="component" value="Chromosome"/>
</dbReference>
<proteinExistence type="inferred from homology"/>
<protein>
    <recommendedName>
        <fullName evidence="10">Maltose/maltodextrin transport system permease protein MalG</fullName>
    </recommendedName>
</protein>
<dbReference type="GO" id="GO:0055085">
    <property type="term" value="P:transmembrane transport"/>
    <property type="evidence" value="ECO:0007669"/>
    <property type="project" value="InterPro"/>
</dbReference>
<evidence type="ECO:0000256" key="7">
    <source>
        <dbReference type="ARBA" id="ARBA00022692"/>
    </source>
</evidence>
<evidence type="ECO:0000259" key="12">
    <source>
        <dbReference type="PROSITE" id="PS50928"/>
    </source>
</evidence>
<dbReference type="SUPFAM" id="SSF161098">
    <property type="entry name" value="MetI-like"/>
    <property type="match status" value="1"/>
</dbReference>
<dbReference type="PROSITE" id="PS50928">
    <property type="entry name" value="ABC_TM1"/>
    <property type="match status" value="1"/>
</dbReference>
<accession>A0A7T1F2M5</accession>
<feature type="transmembrane region" description="Helical" evidence="11">
    <location>
        <begin position="66"/>
        <end position="90"/>
    </location>
</feature>
<comment type="subcellular location">
    <subcellularLocation>
        <location evidence="2 11">Cell membrane</location>
        <topology evidence="2 11">Multi-pass membrane protein</topology>
    </subcellularLocation>
</comment>
<dbReference type="InterPro" id="IPR000515">
    <property type="entry name" value="MetI-like"/>
</dbReference>
<keyword evidence="9 11" id="KW-0472">Membrane</keyword>
<dbReference type="Pfam" id="PF00528">
    <property type="entry name" value="BPD_transp_1"/>
    <property type="match status" value="1"/>
</dbReference>
<sequence>MNKINKIITYILLIVISIWTLFPLYYLFLTSIKPRNLLFEANPAFFFTPNLESYKNIFVASTYGKFYINSILVTIPVTILTVLLGSFGSFAFSNFKFKKKEILFFLILFVRMFPPVTTLIPVYLIIGSLKLLDSRLALILVLTSFQIPLVMLILRGFFEGIPSSIMESAELDGCTPWRVFISIVLPLAKPSLFASGILVFVMNWNEFLFPLVLTSVDAVTLPVAVASFLESEGMIQWGAVSALASTAIIPIIVFGIFMNKFLVKGLMAGSFK</sequence>
<dbReference type="PANTHER" id="PTHR32243">
    <property type="entry name" value="MALTOSE TRANSPORT SYSTEM PERMEASE-RELATED"/>
    <property type="match status" value="1"/>
</dbReference>
<keyword evidence="14" id="KW-1185">Reference proteome</keyword>
<comment type="function">
    <text evidence="1">Part of the ABC transporter complex MalEFGK involved in maltose/maltodextrin import. Probably responsible for the translocation of the substrate across the membrane.</text>
</comment>
<feature type="domain" description="ABC transmembrane type-1" evidence="12">
    <location>
        <begin position="67"/>
        <end position="258"/>
    </location>
</feature>
<feature type="transmembrane region" description="Helical" evidence="11">
    <location>
        <begin position="179"/>
        <end position="201"/>
    </location>
</feature>
<evidence type="ECO:0000313" key="14">
    <source>
        <dbReference type="Proteomes" id="UP000594463"/>
    </source>
</evidence>
<evidence type="ECO:0000256" key="11">
    <source>
        <dbReference type="RuleBase" id="RU363032"/>
    </source>
</evidence>
<dbReference type="Gene3D" id="1.10.3720.10">
    <property type="entry name" value="MetI-like"/>
    <property type="match status" value="1"/>
</dbReference>
<comment type="similarity">
    <text evidence="3">Belongs to the binding-protein-dependent transport system permease family. MalFG subfamily.</text>
</comment>
<dbReference type="InterPro" id="IPR050901">
    <property type="entry name" value="BP-dep_ABC_trans_perm"/>
</dbReference>
<dbReference type="RefSeq" id="WP_218113106.1">
    <property type="nucleotide sequence ID" value="NZ_CP065383.1"/>
</dbReference>
<gene>
    <name evidence="13" type="primary">sugB_11</name>
    <name evidence="13" type="ORF">RT761_01150</name>
</gene>
<name>A0A7T1F2M5_ATRLM</name>
<organism evidence="13 14">
    <name type="scientific">Atribacter laminatus</name>
    <dbReference type="NCBI Taxonomy" id="2847778"/>
    <lineage>
        <taxon>Bacteria</taxon>
        <taxon>Pseudomonadati</taxon>
        <taxon>Atribacterota</taxon>
        <taxon>Atribacteria</taxon>
        <taxon>Atribacterales</taxon>
        <taxon>Atribacteraceae</taxon>
        <taxon>Atribacter</taxon>
    </lineage>
</organism>
<evidence type="ECO:0000256" key="3">
    <source>
        <dbReference type="ARBA" id="ARBA00009047"/>
    </source>
</evidence>